<name>A0A1Y2KUM1_9PROT</name>
<evidence type="ECO:0000313" key="2">
    <source>
        <dbReference type="EMBL" id="OSQ34945.1"/>
    </source>
</evidence>
<feature type="transmembrane region" description="Helical" evidence="1">
    <location>
        <begin position="78"/>
        <end position="99"/>
    </location>
</feature>
<gene>
    <name evidence="2" type="ORF">TMES_21760</name>
</gene>
<dbReference type="Proteomes" id="UP000193391">
    <property type="component" value="Unassembled WGS sequence"/>
</dbReference>
<sequence>MHLALLYGAYGWLALIGGMHFTIDVGAQYIRGGRTPGPETTLYFGLNSAFALGQVAFGLLGIWLAWKNPTLLDQPPVMALSLLACLGWLAIAFGTMEYWEPKATTGLFGLILLAAFSTR</sequence>
<keyword evidence="3" id="KW-1185">Reference proteome</keyword>
<dbReference type="EMBL" id="JFKA01000030">
    <property type="protein sequence ID" value="OSQ34945.1"/>
    <property type="molecule type" value="Genomic_DNA"/>
</dbReference>
<organism evidence="2 3">
    <name type="scientific">Thalassospira mesophila</name>
    <dbReference type="NCBI Taxonomy" id="1293891"/>
    <lineage>
        <taxon>Bacteria</taxon>
        <taxon>Pseudomonadati</taxon>
        <taxon>Pseudomonadota</taxon>
        <taxon>Alphaproteobacteria</taxon>
        <taxon>Rhodospirillales</taxon>
        <taxon>Thalassospiraceae</taxon>
        <taxon>Thalassospira</taxon>
    </lineage>
</organism>
<evidence type="ECO:0000256" key="1">
    <source>
        <dbReference type="SAM" id="Phobius"/>
    </source>
</evidence>
<dbReference type="RefSeq" id="WP_085586575.1">
    <property type="nucleotide sequence ID" value="NZ_JFKA01000030.1"/>
</dbReference>
<proteinExistence type="predicted"/>
<comment type="caution">
    <text evidence="2">The sequence shown here is derived from an EMBL/GenBank/DDBJ whole genome shotgun (WGS) entry which is preliminary data.</text>
</comment>
<keyword evidence="1" id="KW-0812">Transmembrane</keyword>
<dbReference type="AlphaFoldDB" id="A0A1Y2KUM1"/>
<keyword evidence="1" id="KW-1133">Transmembrane helix</keyword>
<feature type="transmembrane region" description="Helical" evidence="1">
    <location>
        <begin position="42"/>
        <end position="66"/>
    </location>
</feature>
<keyword evidence="1" id="KW-0472">Membrane</keyword>
<reference evidence="2 3" key="1">
    <citation type="submission" date="2014-03" db="EMBL/GenBank/DDBJ databases">
        <title>The draft genome sequence of Thalassospira mesophila JCM 18969.</title>
        <authorList>
            <person name="Lai Q."/>
            <person name="Shao Z."/>
        </authorList>
    </citation>
    <scope>NUCLEOTIDE SEQUENCE [LARGE SCALE GENOMIC DNA]</scope>
    <source>
        <strain evidence="2 3">JCM 18969</strain>
    </source>
</reference>
<accession>A0A1Y2KUM1</accession>
<feature type="transmembrane region" description="Helical" evidence="1">
    <location>
        <begin position="12"/>
        <end position="30"/>
    </location>
</feature>
<dbReference type="OrthoDB" id="2670003at2"/>
<evidence type="ECO:0000313" key="3">
    <source>
        <dbReference type="Proteomes" id="UP000193391"/>
    </source>
</evidence>
<protein>
    <submittedName>
        <fullName evidence="2">Membrane protein</fullName>
    </submittedName>
</protein>